<dbReference type="SMART" id="SM00421">
    <property type="entry name" value="HTH_LUXR"/>
    <property type="match status" value="1"/>
</dbReference>
<accession>A0A4Z0CCV8</accession>
<keyword evidence="1 3" id="KW-0597">Phosphoprotein</keyword>
<reference evidence="6 7" key="1">
    <citation type="submission" date="2019-03" db="EMBL/GenBank/DDBJ databases">
        <title>Ramlibacter sp. 18x22-1, whole genome shotgun sequence.</title>
        <authorList>
            <person name="Zhang X."/>
            <person name="Feng G."/>
            <person name="Zhu H."/>
        </authorList>
    </citation>
    <scope>NUCLEOTIDE SEQUENCE [LARGE SCALE GENOMIC DNA]</scope>
    <source>
        <strain evidence="6 7">18x22-1</strain>
    </source>
</reference>
<dbReference type="EMBL" id="SMLK01000001">
    <property type="protein sequence ID" value="TFZ08318.1"/>
    <property type="molecule type" value="Genomic_DNA"/>
</dbReference>
<dbReference type="Pfam" id="PF00072">
    <property type="entry name" value="Response_reg"/>
    <property type="match status" value="1"/>
</dbReference>
<feature type="modified residue" description="4-aspartylphosphate" evidence="3">
    <location>
        <position position="53"/>
    </location>
</feature>
<comment type="caution">
    <text evidence="6">The sequence shown here is derived from an EMBL/GenBank/DDBJ whole genome shotgun (WGS) entry which is preliminary data.</text>
</comment>
<evidence type="ECO:0000313" key="6">
    <source>
        <dbReference type="EMBL" id="TFZ08318.1"/>
    </source>
</evidence>
<evidence type="ECO:0000256" key="1">
    <source>
        <dbReference type="ARBA" id="ARBA00022553"/>
    </source>
</evidence>
<dbReference type="PROSITE" id="PS50043">
    <property type="entry name" value="HTH_LUXR_2"/>
    <property type="match status" value="1"/>
</dbReference>
<dbReference type="GO" id="GO:0006355">
    <property type="term" value="P:regulation of DNA-templated transcription"/>
    <property type="evidence" value="ECO:0007669"/>
    <property type="project" value="InterPro"/>
</dbReference>
<name>A0A4Z0CCV8_9BURK</name>
<dbReference type="Gene3D" id="3.40.50.2300">
    <property type="match status" value="1"/>
</dbReference>
<dbReference type="RefSeq" id="WP_135248254.1">
    <property type="nucleotide sequence ID" value="NZ_SMLK01000001.1"/>
</dbReference>
<feature type="domain" description="Response regulatory" evidence="5">
    <location>
        <begin position="3"/>
        <end position="118"/>
    </location>
</feature>
<dbReference type="InterPro" id="IPR016032">
    <property type="entry name" value="Sig_transdc_resp-reg_C-effctor"/>
</dbReference>
<evidence type="ECO:0000313" key="7">
    <source>
        <dbReference type="Proteomes" id="UP000297839"/>
    </source>
</evidence>
<evidence type="ECO:0000259" key="4">
    <source>
        <dbReference type="PROSITE" id="PS50043"/>
    </source>
</evidence>
<evidence type="ECO:0000256" key="2">
    <source>
        <dbReference type="ARBA" id="ARBA00023125"/>
    </source>
</evidence>
<feature type="domain" description="HTH luxR-type" evidence="4">
    <location>
        <begin position="140"/>
        <end position="205"/>
    </location>
</feature>
<dbReference type="InterPro" id="IPR001789">
    <property type="entry name" value="Sig_transdc_resp-reg_receiver"/>
</dbReference>
<dbReference type="InterPro" id="IPR039420">
    <property type="entry name" value="WalR-like"/>
</dbReference>
<proteinExistence type="predicted"/>
<dbReference type="GO" id="GO:0000160">
    <property type="term" value="P:phosphorelay signal transduction system"/>
    <property type="evidence" value="ECO:0007669"/>
    <property type="project" value="InterPro"/>
</dbReference>
<evidence type="ECO:0000256" key="3">
    <source>
        <dbReference type="PROSITE-ProRule" id="PRU00169"/>
    </source>
</evidence>
<dbReference type="InterPro" id="IPR058245">
    <property type="entry name" value="NreC/VraR/RcsB-like_REC"/>
</dbReference>
<dbReference type="PANTHER" id="PTHR43214:SF43">
    <property type="entry name" value="TWO-COMPONENT RESPONSE REGULATOR"/>
    <property type="match status" value="1"/>
</dbReference>
<dbReference type="OrthoDB" id="236568at2"/>
<dbReference type="Proteomes" id="UP000297839">
    <property type="component" value="Unassembled WGS sequence"/>
</dbReference>
<evidence type="ECO:0000259" key="5">
    <source>
        <dbReference type="PROSITE" id="PS50110"/>
    </source>
</evidence>
<sequence>MTSVVLTDDHALIRRGLRDALGDEGVAIAGEAGSWDELEPLLAVTPCDVLVLDIQLPGPSGLDILTKLAARPKRPRTLVLSMYPEDPYAMRSLEAGADGYVTKSADTRQLVEAIETVSRGERWVSSQIARLIAGATSSSGGAPHDHLSPRERLLLVLLAQGLELAECAQRLGVEPRAAAVYRARLLEKMKMAGNAELAHYAKRHGLA</sequence>
<dbReference type="PROSITE" id="PS50110">
    <property type="entry name" value="RESPONSE_REGULATORY"/>
    <property type="match status" value="1"/>
</dbReference>
<keyword evidence="2" id="KW-0238">DNA-binding</keyword>
<protein>
    <submittedName>
        <fullName evidence="6">Response regulator transcription factor</fullName>
    </submittedName>
</protein>
<dbReference type="CDD" id="cd17535">
    <property type="entry name" value="REC_NarL-like"/>
    <property type="match status" value="1"/>
</dbReference>
<dbReference type="GO" id="GO:0003677">
    <property type="term" value="F:DNA binding"/>
    <property type="evidence" value="ECO:0007669"/>
    <property type="project" value="UniProtKB-KW"/>
</dbReference>
<organism evidence="6 7">
    <name type="scientific">Ramlibacter humi</name>
    <dbReference type="NCBI Taxonomy" id="2530451"/>
    <lineage>
        <taxon>Bacteria</taxon>
        <taxon>Pseudomonadati</taxon>
        <taxon>Pseudomonadota</taxon>
        <taxon>Betaproteobacteria</taxon>
        <taxon>Burkholderiales</taxon>
        <taxon>Comamonadaceae</taxon>
        <taxon>Ramlibacter</taxon>
    </lineage>
</organism>
<dbReference type="Pfam" id="PF00196">
    <property type="entry name" value="GerE"/>
    <property type="match status" value="1"/>
</dbReference>
<dbReference type="SUPFAM" id="SSF46894">
    <property type="entry name" value="C-terminal effector domain of the bipartite response regulators"/>
    <property type="match status" value="1"/>
</dbReference>
<gene>
    <name evidence="6" type="ORF">EZ216_03935</name>
</gene>
<dbReference type="SMART" id="SM00448">
    <property type="entry name" value="REC"/>
    <property type="match status" value="1"/>
</dbReference>
<dbReference type="InterPro" id="IPR000792">
    <property type="entry name" value="Tscrpt_reg_LuxR_C"/>
</dbReference>
<dbReference type="InterPro" id="IPR011006">
    <property type="entry name" value="CheY-like_superfamily"/>
</dbReference>
<dbReference type="AlphaFoldDB" id="A0A4Z0CCV8"/>
<dbReference type="PANTHER" id="PTHR43214">
    <property type="entry name" value="TWO-COMPONENT RESPONSE REGULATOR"/>
    <property type="match status" value="1"/>
</dbReference>
<dbReference type="SUPFAM" id="SSF52172">
    <property type="entry name" value="CheY-like"/>
    <property type="match status" value="1"/>
</dbReference>
<keyword evidence="7" id="KW-1185">Reference proteome</keyword>